<proteinExistence type="predicted"/>
<evidence type="ECO:0000313" key="2">
    <source>
        <dbReference type="Proteomes" id="UP000292424"/>
    </source>
</evidence>
<name>A0A5P2G1R4_9BACT</name>
<dbReference type="RefSeq" id="WP_131330681.1">
    <property type="nucleotide sequence ID" value="NZ_CP044016.1"/>
</dbReference>
<gene>
    <name evidence="1" type="ORF">E0W69_014110</name>
</gene>
<protein>
    <recommendedName>
        <fullName evidence="3">Glycosyltransferase family 4 protein</fullName>
    </recommendedName>
</protein>
<organism evidence="1 2">
    <name type="scientific">Rhizosphaericola mali</name>
    <dbReference type="NCBI Taxonomy" id="2545455"/>
    <lineage>
        <taxon>Bacteria</taxon>
        <taxon>Pseudomonadati</taxon>
        <taxon>Bacteroidota</taxon>
        <taxon>Chitinophagia</taxon>
        <taxon>Chitinophagales</taxon>
        <taxon>Chitinophagaceae</taxon>
        <taxon>Rhizosphaericola</taxon>
    </lineage>
</organism>
<sequence>MNLLLIKDSTTSINFGFLKYFLDFLTHYRNFSVTEISKDSIEFDTNKSYIFWINAPTNKLEKVWFNKVKLNSLIGKYHIDQVIVNSFAFPINTAKKIAYFIQDRKQIEIPIFQEYLNNSSSECIVYSDQLAKQLQDKKRNCNCKILYPLSETKALNLSWDEQQTIKEKYSEGEEYFFVNCINQPLENTLQILKGFSILKKWQKSNIKLLLLVDNITTIQNSLSNYKYRNDVQLVNAPDKSEISKIIGSAYCTIDLNNLDSELAFFNNSIIQEIPCLITQNSTANQTIENKTFIVEKIDVDEIGKAFITMYKAEYLRAEYMESYKTITENWRTIIQNQIDDFQL</sequence>
<evidence type="ECO:0000313" key="1">
    <source>
        <dbReference type="EMBL" id="QES89746.1"/>
    </source>
</evidence>
<reference evidence="1 2" key="1">
    <citation type="submission" date="2019-09" db="EMBL/GenBank/DDBJ databases">
        <title>Complete genome sequence of Arachidicoccus sp. B3-10 isolated from apple orchard soil.</title>
        <authorList>
            <person name="Kim H.S."/>
            <person name="Han K.-I."/>
            <person name="Suh M.K."/>
            <person name="Lee K.C."/>
            <person name="Eom M.K."/>
            <person name="Kim J.-S."/>
            <person name="Kang S.W."/>
            <person name="Sin Y."/>
            <person name="Lee J.-S."/>
        </authorList>
    </citation>
    <scope>NUCLEOTIDE SEQUENCE [LARGE SCALE GENOMIC DNA]</scope>
    <source>
        <strain evidence="1 2">B3-10</strain>
    </source>
</reference>
<dbReference type="KEGG" id="arac:E0W69_014110"/>
<evidence type="ECO:0008006" key="3">
    <source>
        <dbReference type="Google" id="ProtNLM"/>
    </source>
</evidence>
<dbReference type="EMBL" id="CP044016">
    <property type="protein sequence ID" value="QES89746.1"/>
    <property type="molecule type" value="Genomic_DNA"/>
</dbReference>
<dbReference type="AlphaFoldDB" id="A0A5P2G1R4"/>
<accession>A0A5P2G1R4</accession>
<keyword evidence="2" id="KW-1185">Reference proteome</keyword>
<dbReference type="Proteomes" id="UP000292424">
    <property type="component" value="Chromosome"/>
</dbReference>
<dbReference type="OrthoDB" id="9801609at2"/>